<evidence type="ECO:0000313" key="2">
    <source>
        <dbReference type="EMBL" id="MBA9079170.1"/>
    </source>
</evidence>
<keyword evidence="1" id="KW-0472">Membrane</keyword>
<dbReference type="RefSeq" id="WP_182514146.1">
    <property type="nucleotide sequence ID" value="NZ_JACJIQ010000019.1"/>
</dbReference>
<sequence>MKSNTAHRFIALAVTYVVVKLLQYLAGFEYSPFEEGVFTYKFLADVGAWALVYVLVYSLLKKIYAPKKEAAQKTEI</sequence>
<keyword evidence="3" id="KW-1185">Reference proteome</keyword>
<keyword evidence="1" id="KW-0812">Transmembrane</keyword>
<dbReference type="Proteomes" id="UP000563094">
    <property type="component" value="Unassembled WGS sequence"/>
</dbReference>
<feature type="transmembrane region" description="Helical" evidence="1">
    <location>
        <begin position="9"/>
        <end position="26"/>
    </location>
</feature>
<accession>A0A839GKI0</accession>
<comment type="caution">
    <text evidence="2">The sequence shown here is derived from an EMBL/GenBank/DDBJ whole genome shotgun (WGS) entry which is preliminary data.</text>
</comment>
<dbReference type="AlphaFoldDB" id="A0A839GKI0"/>
<reference evidence="2 3" key="1">
    <citation type="submission" date="2020-08" db="EMBL/GenBank/DDBJ databases">
        <title>Genomic Encyclopedia of Type Strains, Phase IV (KMG-IV): sequencing the most valuable type-strain genomes for metagenomic binning, comparative biology and taxonomic classification.</title>
        <authorList>
            <person name="Goeker M."/>
        </authorList>
    </citation>
    <scope>NUCLEOTIDE SEQUENCE [LARGE SCALE GENOMIC DNA]</scope>
    <source>
        <strain evidence="2 3">DSM 29854</strain>
    </source>
</reference>
<organism evidence="2 3">
    <name type="scientific">Rufibacter quisquiliarum</name>
    <dbReference type="NCBI Taxonomy" id="1549639"/>
    <lineage>
        <taxon>Bacteria</taxon>
        <taxon>Pseudomonadati</taxon>
        <taxon>Bacteroidota</taxon>
        <taxon>Cytophagia</taxon>
        <taxon>Cytophagales</taxon>
        <taxon>Hymenobacteraceae</taxon>
        <taxon>Rufibacter</taxon>
    </lineage>
</organism>
<gene>
    <name evidence="2" type="ORF">FHS90_003905</name>
</gene>
<keyword evidence="1" id="KW-1133">Transmembrane helix</keyword>
<feature type="transmembrane region" description="Helical" evidence="1">
    <location>
        <begin position="38"/>
        <end position="60"/>
    </location>
</feature>
<evidence type="ECO:0000256" key="1">
    <source>
        <dbReference type="SAM" id="Phobius"/>
    </source>
</evidence>
<proteinExistence type="predicted"/>
<dbReference type="EMBL" id="JACJIQ010000019">
    <property type="protein sequence ID" value="MBA9079170.1"/>
    <property type="molecule type" value="Genomic_DNA"/>
</dbReference>
<evidence type="ECO:0000313" key="3">
    <source>
        <dbReference type="Proteomes" id="UP000563094"/>
    </source>
</evidence>
<name>A0A839GKI0_9BACT</name>
<protein>
    <submittedName>
        <fullName evidence="2">Uncharacterized protein</fullName>
    </submittedName>
</protein>